<dbReference type="SUPFAM" id="SSF55729">
    <property type="entry name" value="Acyl-CoA N-acyltransferases (Nat)"/>
    <property type="match status" value="1"/>
</dbReference>
<keyword evidence="4" id="KW-1185">Reference proteome</keyword>
<sequence>MSYLNKYDTPTPTPIPADIHSQTPVSEYDQNFVFPVKVLRSDRVELRPFIPSEHATILQDGLNQDMLEWLPLELKPEGLYAFIEKSFRSNPAFLWHAIYTSLDPNPTPDQYEIAGTIGMINASVADQGAELGWIMILPKFQKTHTLTHAAGTMMHRILDSPTSGGLGLRRCQWFTNSLNDKSKSAALRLGFTHEGTLRAHRVLPLGKNGARDGREGEKQDLKSRDSWLASVIWTEWEGGVRDHVDKLMARR</sequence>
<dbReference type="PANTHER" id="PTHR43441:SF5">
    <property type="entry name" value="FAMILY ACETYLTRANSFERASE, PUTATIVE-RELATED"/>
    <property type="match status" value="1"/>
</dbReference>
<evidence type="ECO:0000259" key="2">
    <source>
        <dbReference type="Pfam" id="PF13302"/>
    </source>
</evidence>
<dbReference type="Pfam" id="PF13302">
    <property type="entry name" value="Acetyltransf_3"/>
    <property type="match status" value="1"/>
</dbReference>
<dbReference type="InParanoid" id="A0A1Y2AUM8"/>
<accession>A0A1Y2AUM8</accession>
<gene>
    <name evidence="3" type="ORF">BCR39DRAFT_542512</name>
</gene>
<dbReference type="InterPro" id="IPR051908">
    <property type="entry name" value="Ribosomal_N-acetyltransferase"/>
</dbReference>
<name>A0A1Y2AUM8_9TREE</name>
<dbReference type="GO" id="GO:1990189">
    <property type="term" value="F:protein N-terminal-serine acetyltransferase activity"/>
    <property type="evidence" value="ECO:0007669"/>
    <property type="project" value="TreeGrafter"/>
</dbReference>
<dbReference type="GO" id="GO:0008999">
    <property type="term" value="F:protein-N-terminal-alanine acetyltransferase activity"/>
    <property type="evidence" value="ECO:0007669"/>
    <property type="project" value="TreeGrafter"/>
</dbReference>
<reference evidence="3 4" key="1">
    <citation type="submission" date="2016-07" db="EMBL/GenBank/DDBJ databases">
        <title>Pervasive Adenine N6-methylation of Active Genes in Fungi.</title>
        <authorList>
            <consortium name="DOE Joint Genome Institute"/>
            <person name="Mondo S.J."/>
            <person name="Dannebaum R.O."/>
            <person name="Kuo R.C."/>
            <person name="Labutti K."/>
            <person name="Haridas S."/>
            <person name="Kuo A."/>
            <person name="Salamov A."/>
            <person name="Ahrendt S.R."/>
            <person name="Lipzen A."/>
            <person name="Sullivan W."/>
            <person name="Andreopoulos W.B."/>
            <person name="Clum A."/>
            <person name="Lindquist E."/>
            <person name="Daum C."/>
            <person name="Ramamoorthy G.K."/>
            <person name="Gryganskyi A."/>
            <person name="Culley D."/>
            <person name="Magnuson J.K."/>
            <person name="James T.Y."/>
            <person name="O'Malley M.A."/>
            <person name="Stajich J.E."/>
            <person name="Spatafora J.W."/>
            <person name="Visel A."/>
            <person name="Grigoriev I.V."/>
        </authorList>
    </citation>
    <scope>NUCLEOTIDE SEQUENCE [LARGE SCALE GENOMIC DNA]</scope>
    <source>
        <strain evidence="3 4">68-887.2</strain>
    </source>
</reference>
<dbReference type="OrthoDB" id="41238at2759"/>
<feature type="domain" description="N-acetyltransferase" evidence="2">
    <location>
        <begin position="43"/>
        <end position="192"/>
    </location>
</feature>
<proteinExistence type="predicted"/>
<organism evidence="3 4">
    <name type="scientific">Naematelia encephala</name>
    <dbReference type="NCBI Taxonomy" id="71784"/>
    <lineage>
        <taxon>Eukaryota</taxon>
        <taxon>Fungi</taxon>
        <taxon>Dikarya</taxon>
        <taxon>Basidiomycota</taxon>
        <taxon>Agaricomycotina</taxon>
        <taxon>Tremellomycetes</taxon>
        <taxon>Tremellales</taxon>
        <taxon>Naemateliaceae</taxon>
        <taxon>Naematelia</taxon>
    </lineage>
</organism>
<evidence type="ECO:0000313" key="3">
    <source>
        <dbReference type="EMBL" id="ORY25917.1"/>
    </source>
</evidence>
<dbReference type="InterPro" id="IPR016181">
    <property type="entry name" value="Acyl_CoA_acyltransferase"/>
</dbReference>
<dbReference type="EMBL" id="MCFC01000052">
    <property type="protein sequence ID" value="ORY25917.1"/>
    <property type="molecule type" value="Genomic_DNA"/>
</dbReference>
<dbReference type="Proteomes" id="UP000193986">
    <property type="component" value="Unassembled WGS sequence"/>
</dbReference>
<evidence type="ECO:0000256" key="1">
    <source>
        <dbReference type="SAM" id="MobiDB-lite"/>
    </source>
</evidence>
<evidence type="ECO:0000313" key="4">
    <source>
        <dbReference type="Proteomes" id="UP000193986"/>
    </source>
</evidence>
<feature type="region of interest" description="Disordered" evidence="1">
    <location>
        <begin position="1"/>
        <end position="21"/>
    </location>
</feature>
<dbReference type="Gene3D" id="3.40.630.30">
    <property type="match status" value="1"/>
</dbReference>
<protein>
    <recommendedName>
        <fullName evidence="2">N-acetyltransferase domain-containing protein</fullName>
    </recommendedName>
</protein>
<comment type="caution">
    <text evidence="3">The sequence shown here is derived from an EMBL/GenBank/DDBJ whole genome shotgun (WGS) entry which is preliminary data.</text>
</comment>
<dbReference type="PANTHER" id="PTHR43441">
    <property type="entry name" value="RIBOSOMAL-PROTEIN-SERINE ACETYLTRANSFERASE"/>
    <property type="match status" value="1"/>
</dbReference>
<dbReference type="InterPro" id="IPR000182">
    <property type="entry name" value="GNAT_dom"/>
</dbReference>
<dbReference type="AlphaFoldDB" id="A0A1Y2AUM8"/>